<reference evidence="1" key="1">
    <citation type="submission" date="2018-02" db="EMBL/GenBank/DDBJ databases">
        <title>Rhizophora mucronata_Transcriptome.</title>
        <authorList>
            <person name="Meera S.P."/>
            <person name="Sreeshan A."/>
            <person name="Augustine A."/>
        </authorList>
    </citation>
    <scope>NUCLEOTIDE SEQUENCE</scope>
    <source>
        <tissue evidence="1">Leaf</tissue>
    </source>
</reference>
<sequence>MFYNKQINQTAITTWTFLSLKILFD</sequence>
<accession>A0A2P2R4Y9</accession>
<proteinExistence type="predicted"/>
<organism evidence="1">
    <name type="scientific">Rhizophora mucronata</name>
    <name type="common">Asiatic mangrove</name>
    <dbReference type="NCBI Taxonomy" id="61149"/>
    <lineage>
        <taxon>Eukaryota</taxon>
        <taxon>Viridiplantae</taxon>
        <taxon>Streptophyta</taxon>
        <taxon>Embryophyta</taxon>
        <taxon>Tracheophyta</taxon>
        <taxon>Spermatophyta</taxon>
        <taxon>Magnoliopsida</taxon>
        <taxon>eudicotyledons</taxon>
        <taxon>Gunneridae</taxon>
        <taxon>Pentapetalae</taxon>
        <taxon>rosids</taxon>
        <taxon>fabids</taxon>
        <taxon>Malpighiales</taxon>
        <taxon>Rhizophoraceae</taxon>
        <taxon>Rhizophora</taxon>
    </lineage>
</organism>
<dbReference type="AlphaFoldDB" id="A0A2P2R4Y9"/>
<name>A0A2P2R4Y9_RHIMU</name>
<dbReference type="EMBL" id="GGEC01093700">
    <property type="protein sequence ID" value="MBX74184.1"/>
    <property type="molecule type" value="Transcribed_RNA"/>
</dbReference>
<evidence type="ECO:0000313" key="1">
    <source>
        <dbReference type="EMBL" id="MBX74184.1"/>
    </source>
</evidence>
<protein>
    <submittedName>
        <fullName evidence="1">Uncharacterized protein</fullName>
    </submittedName>
</protein>